<keyword evidence="5" id="KW-1185">Reference proteome</keyword>
<dbReference type="GO" id="GO:0016491">
    <property type="term" value="F:oxidoreductase activity"/>
    <property type="evidence" value="ECO:0007669"/>
    <property type="project" value="InterPro"/>
</dbReference>
<dbReference type="Gene3D" id="3.90.180.10">
    <property type="entry name" value="Medium-chain alcohol dehydrogenases, catalytic domain"/>
    <property type="match status" value="1"/>
</dbReference>
<evidence type="ECO:0000259" key="3">
    <source>
        <dbReference type="SMART" id="SM00829"/>
    </source>
</evidence>
<sequence length="301" mass="30180">MQAVVFEETGDPDVLHLGDRPEPQAGAGQVLIEVRAASVNPADVKRVAGSFGEVELPAGTGYDAAGVVLAVGEGVDHLAAGDEVFGLGQQTHAVRAVLTAAARKPAVWSWAEAAAAGVAGETADRGLSLLGVSAGDVVLVDGGAGGVGTFAVQLAVARGATVIATGSDRNHDYLRSLGAIPVRYGDGLADRVAAVRAEQGLGEVTAVFDVVGKTPAEVLVSLAPRPEQVVSIANFDAPAHGARVTGGGDGVTDAATSLAAVAALADRLTIPIEKEYPLVQASDAFALVAEGHVRGKVVLLP</sequence>
<accession>A0A7W3IV92</accession>
<organism evidence="4 5">
    <name type="scientific">Microlunatus kandeliicorticis</name>
    <dbReference type="NCBI Taxonomy" id="1759536"/>
    <lineage>
        <taxon>Bacteria</taxon>
        <taxon>Bacillati</taxon>
        <taxon>Actinomycetota</taxon>
        <taxon>Actinomycetes</taxon>
        <taxon>Propionibacteriales</taxon>
        <taxon>Propionibacteriaceae</taxon>
        <taxon>Microlunatus</taxon>
    </lineage>
</organism>
<dbReference type="AlphaFoldDB" id="A0A7W3IV92"/>
<dbReference type="CDD" id="cd05289">
    <property type="entry name" value="MDR_like_2"/>
    <property type="match status" value="1"/>
</dbReference>
<dbReference type="Pfam" id="PF00107">
    <property type="entry name" value="ADH_zinc_N"/>
    <property type="match status" value="1"/>
</dbReference>
<dbReference type="PANTHER" id="PTHR44154">
    <property type="entry name" value="QUINONE OXIDOREDUCTASE"/>
    <property type="match status" value="1"/>
</dbReference>
<dbReference type="InterPro" id="IPR051603">
    <property type="entry name" value="Zinc-ADH_QOR/CCCR"/>
</dbReference>
<dbReference type="RefSeq" id="WP_328823899.1">
    <property type="nucleotide sequence ID" value="NZ_JACGWT010000006.1"/>
</dbReference>
<keyword evidence="1" id="KW-0521">NADP</keyword>
<dbReference type="Pfam" id="PF08240">
    <property type="entry name" value="ADH_N"/>
    <property type="match status" value="1"/>
</dbReference>
<comment type="caution">
    <text evidence="4">The sequence shown here is derived from an EMBL/GenBank/DDBJ whole genome shotgun (WGS) entry which is preliminary data.</text>
</comment>
<gene>
    <name evidence="4" type="ORF">FHX74_003490</name>
</gene>
<dbReference type="PANTHER" id="PTHR44154:SF1">
    <property type="entry name" value="QUINONE OXIDOREDUCTASE"/>
    <property type="match status" value="1"/>
</dbReference>
<name>A0A7W3IV92_9ACTN</name>
<dbReference type="InterPro" id="IPR013154">
    <property type="entry name" value="ADH-like_N"/>
</dbReference>
<proteinExistence type="predicted"/>
<dbReference type="Gene3D" id="3.40.50.720">
    <property type="entry name" value="NAD(P)-binding Rossmann-like Domain"/>
    <property type="match status" value="1"/>
</dbReference>
<dbReference type="EMBL" id="JACGWT010000006">
    <property type="protein sequence ID" value="MBA8795849.1"/>
    <property type="molecule type" value="Genomic_DNA"/>
</dbReference>
<evidence type="ECO:0000256" key="1">
    <source>
        <dbReference type="ARBA" id="ARBA00022857"/>
    </source>
</evidence>
<dbReference type="InterPro" id="IPR013149">
    <property type="entry name" value="ADH-like_C"/>
</dbReference>
<dbReference type="InterPro" id="IPR036291">
    <property type="entry name" value="NAD(P)-bd_dom_sf"/>
</dbReference>
<feature type="domain" description="Enoyl reductase (ER)" evidence="3">
    <location>
        <begin position="10"/>
        <end position="299"/>
    </location>
</feature>
<dbReference type="SUPFAM" id="SSF51735">
    <property type="entry name" value="NAD(P)-binding Rossmann-fold domains"/>
    <property type="match status" value="1"/>
</dbReference>
<dbReference type="SUPFAM" id="SSF50129">
    <property type="entry name" value="GroES-like"/>
    <property type="match status" value="1"/>
</dbReference>
<dbReference type="Proteomes" id="UP000523079">
    <property type="component" value="Unassembled WGS sequence"/>
</dbReference>
<evidence type="ECO:0000256" key="2">
    <source>
        <dbReference type="SAM" id="MobiDB-lite"/>
    </source>
</evidence>
<dbReference type="InterPro" id="IPR011032">
    <property type="entry name" value="GroES-like_sf"/>
</dbReference>
<evidence type="ECO:0000313" key="4">
    <source>
        <dbReference type="EMBL" id="MBA8795849.1"/>
    </source>
</evidence>
<dbReference type="InterPro" id="IPR020843">
    <property type="entry name" value="ER"/>
</dbReference>
<reference evidence="4 5" key="1">
    <citation type="submission" date="2020-07" db="EMBL/GenBank/DDBJ databases">
        <title>Sequencing the genomes of 1000 actinobacteria strains.</title>
        <authorList>
            <person name="Klenk H.-P."/>
        </authorList>
    </citation>
    <scope>NUCLEOTIDE SEQUENCE [LARGE SCALE GENOMIC DNA]</scope>
    <source>
        <strain evidence="4 5">DSM 100723</strain>
    </source>
</reference>
<feature type="compositionally biased region" description="Basic and acidic residues" evidence="2">
    <location>
        <begin position="13"/>
        <end position="22"/>
    </location>
</feature>
<dbReference type="SMART" id="SM00829">
    <property type="entry name" value="PKS_ER"/>
    <property type="match status" value="1"/>
</dbReference>
<protein>
    <submittedName>
        <fullName evidence="4">NADPH:quinone reductase-like Zn-dependent oxidoreductase</fullName>
    </submittedName>
</protein>
<evidence type="ECO:0000313" key="5">
    <source>
        <dbReference type="Proteomes" id="UP000523079"/>
    </source>
</evidence>
<feature type="region of interest" description="Disordered" evidence="2">
    <location>
        <begin position="1"/>
        <end position="22"/>
    </location>
</feature>